<evidence type="ECO:0000256" key="1">
    <source>
        <dbReference type="ARBA" id="ARBA00034221"/>
    </source>
</evidence>
<reference evidence="5 6" key="1">
    <citation type="submission" date="2018-10" db="EMBL/GenBank/DDBJ databases">
        <title>Phylogenomics of Brevibacillus.</title>
        <authorList>
            <person name="Dunlap C."/>
        </authorList>
    </citation>
    <scope>NUCLEOTIDE SEQUENCE [LARGE SCALE GENOMIC DNA]</scope>
    <source>
        <strain evidence="5 6">JCM 15085</strain>
    </source>
</reference>
<dbReference type="InterPro" id="IPR050698">
    <property type="entry name" value="MBL"/>
</dbReference>
<dbReference type="EMBL" id="RHHT01000008">
    <property type="protein sequence ID" value="RNB82854.1"/>
    <property type="molecule type" value="Genomic_DNA"/>
</dbReference>
<dbReference type="Pfam" id="PF00753">
    <property type="entry name" value="Lactamase_B"/>
    <property type="match status" value="1"/>
</dbReference>
<evidence type="ECO:0000313" key="5">
    <source>
        <dbReference type="EMBL" id="RNB82854.1"/>
    </source>
</evidence>
<dbReference type="Proteomes" id="UP000281915">
    <property type="component" value="Unassembled WGS sequence"/>
</dbReference>
<dbReference type="PANTHER" id="PTHR11203:SF37">
    <property type="entry name" value="INTEGRATOR COMPLEX SUBUNIT 11"/>
    <property type="match status" value="1"/>
</dbReference>
<name>A0A3M8D450_9BACL</name>
<dbReference type="RefSeq" id="WP_122912483.1">
    <property type="nucleotide sequence ID" value="NZ_RHHT01000008.1"/>
</dbReference>
<sequence length="423" mass="47824">MQVEVWGGAGEHGRSCYYVQFGQRSVLLDCGVKKGQEDMYPLLDAAKVRTLTTVFLSHAHEDHSMAIPLLYRHGYNGVVWTTRSTAHMLESYYASWQRYVSDAGKEMPYTAEHIEQVRYRFLEDVSAPGQWFSVEPGIEACWGPSGHLAGSVWFLLKAEGHTLFYSGDYSPDSRLLSANLPAPEYVKDLSLAIIDAAYADDETEQEILIETLVETCRQVLNRGGHVWLPVPMCGRGHEMIEILAEAFPDTQMLCDEQLEKGFQALCGDEFWFQADKWHAYKQMWSNRVQVLNEEQVMRRSTLPERTIFLSADPMLQSRASGIVLEACRARQENAILLTGHVYPGTRAAQLLAEEKPGFEVTRCRYKIHQGLPDVRRMLDQLRPKSTLLVHAPKVKTDRLQTKLIASGYDGIFSCVPGDTIIMG</sequence>
<evidence type="ECO:0000259" key="4">
    <source>
        <dbReference type="SMART" id="SM00849"/>
    </source>
</evidence>
<dbReference type="PANTHER" id="PTHR11203">
    <property type="entry name" value="CLEAVAGE AND POLYADENYLATION SPECIFICITY FACTOR FAMILY MEMBER"/>
    <property type="match status" value="1"/>
</dbReference>
<dbReference type="CDD" id="cd16295">
    <property type="entry name" value="TTHA0252-CPSF-like_MBL-fold"/>
    <property type="match status" value="1"/>
</dbReference>
<dbReference type="SMART" id="SM00849">
    <property type="entry name" value="Lactamase_B"/>
    <property type="match status" value="1"/>
</dbReference>
<organism evidence="5 6">
    <name type="scientific">Brevibacillus panacihumi</name>
    <dbReference type="NCBI Taxonomy" id="497735"/>
    <lineage>
        <taxon>Bacteria</taxon>
        <taxon>Bacillati</taxon>
        <taxon>Bacillota</taxon>
        <taxon>Bacilli</taxon>
        <taxon>Bacillales</taxon>
        <taxon>Paenibacillaceae</taxon>
        <taxon>Brevibacillus</taxon>
    </lineage>
</organism>
<dbReference type="GO" id="GO:0016787">
    <property type="term" value="F:hydrolase activity"/>
    <property type="evidence" value="ECO:0007669"/>
    <property type="project" value="UniProtKB-KW"/>
</dbReference>
<proteinExistence type="predicted"/>
<dbReference type="AlphaFoldDB" id="A0A3M8D450"/>
<feature type="domain" description="Metallo-beta-lactamase" evidence="4">
    <location>
        <begin position="13"/>
        <end position="212"/>
    </location>
</feature>
<evidence type="ECO:0000256" key="3">
    <source>
        <dbReference type="ARBA" id="ARBA00048505"/>
    </source>
</evidence>
<comment type="function">
    <text evidence="2">Counteracts the endogenous Pycsar antiviral defense system. Phosphodiesterase that enables metal-dependent hydrolysis of host cyclic nucleotide Pycsar defense signals such as cCMP and cUMP.</text>
</comment>
<accession>A0A3M8D450</accession>
<dbReference type="InterPro" id="IPR036866">
    <property type="entry name" value="RibonucZ/Hydroxyglut_hydro"/>
</dbReference>
<dbReference type="Gene3D" id="3.60.15.10">
    <property type="entry name" value="Ribonuclease Z/Hydroxyacylglutathione hydrolase-like"/>
    <property type="match status" value="1"/>
</dbReference>
<comment type="catalytic activity">
    <reaction evidence="1">
        <text>3',5'-cyclic CMP + H2O = CMP + H(+)</text>
        <dbReference type="Rhea" id="RHEA:72675"/>
        <dbReference type="ChEBI" id="CHEBI:15377"/>
        <dbReference type="ChEBI" id="CHEBI:15378"/>
        <dbReference type="ChEBI" id="CHEBI:58003"/>
        <dbReference type="ChEBI" id="CHEBI:60377"/>
    </reaction>
    <physiologicalReaction direction="left-to-right" evidence="1">
        <dbReference type="Rhea" id="RHEA:72676"/>
    </physiologicalReaction>
</comment>
<protein>
    <submittedName>
        <fullName evidence="5">MBL fold metallo-hydrolase</fullName>
    </submittedName>
</protein>
<gene>
    <name evidence="5" type="ORF">EDM58_05570</name>
</gene>
<evidence type="ECO:0000313" key="6">
    <source>
        <dbReference type="Proteomes" id="UP000281915"/>
    </source>
</evidence>
<evidence type="ECO:0000256" key="2">
    <source>
        <dbReference type="ARBA" id="ARBA00034301"/>
    </source>
</evidence>
<dbReference type="Gene3D" id="3.40.50.10890">
    <property type="match status" value="1"/>
</dbReference>
<comment type="catalytic activity">
    <reaction evidence="3">
        <text>3',5'-cyclic UMP + H2O = UMP + H(+)</text>
        <dbReference type="Rhea" id="RHEA:70575"/>
        <dbReference type="ChEBI" id="CHEBI:15377"/>
        <dbReference type="ChEBI" id="CHEBI:15378"/>
        <dbReference type="ChEBI" id="CHEBI:57865"/>
        <dbReference type="ChEBI" id="CHEBI:184387"/>
    </reaction>
    <physiologicalReaction direction="left-to-right" evidence="3">
        <dbReference type="Rhea" id="RHEA:70576"/>
    </physiologicalReaction>
</comment>
<dbReference type="InterPro" id="IPR001279">
    <property type="entry name" value="Metallo-B-lactamas"/>
</dbReference>
<dbReference type="GO" id="GO:0004521">
    <property type="term" value="F:RNA endonuclease activity"/>
    <property type="evidence" value="ECO:0007669"/>
    <property type="project" value="TreeGrafter"/>
</dbReference>
<comment type="caution">
    <text evidence="5">The sequence shown here is derived from an EMBL/GenBank/DDBJ whole genome shotgun (WGS) entry which is preliminary data.</text>
</comment>
<dbReference type="SUPFAM" id="SSF56281">
    <property type="entry name" value="Metallo-hydrolase/oxidoreductase"/>
    <property type="match status" value="1"/>
</dbReference>
<keyword evidence="5" id="KW-0378">Hydrolase</keyword>